<proteinExistence type="predicted"/>
<comment type="caution">
    <text evidence="1">The sequence shown here is derived from an EMBL/GenBank/DDBJ whole genome shotgun (WGS) entry which is preliminary data.</text>
</comment>
<accession>A0A0F9GF70</accession>
<reference evidence="1" key="1">
    <citation type="journal article" date="2015" name="Nature">
        <title>Complex archaea that bridge the gap between prokaryotes and eukaryotes.</title>
        <authorList>
            <person name="Spang A."/>
            <person name="Saw J.H."/>
            <person name="Jorgensen S.L."/>
            <person name="Zaremba-Niedzwiedzka K."/>
            <person name="Martijn J."/>
            <person name="Lind A.E."/>
            <person name="van Eijk R."/>
            <person name="Schleper C."/>
            <person name="Guy L."/>
            <person name="Ettema T.J."/>
        </authorList>
    </citation>
    <scope>NUCLEOTIDE SEQUENCE</scope>
</reference>
<dbReference type="EMBL" id="LAZR01028712">
    <property type="protein sequence ID" value="KKL61772.1"/>
    <property type="molecule type" value="Genomic_DNA"/>
</dbReference>
<protein>
    <submittedName>
        <fullName evidence="1">Uncharacterized protein</fullName>
    </submittedName>
</protein>
<evidence type="ECO:0000313" key="1">
    <source>
        <dbReference type="EMBL" id="KKL61772.1"/>
    </source>
</evidence>
<sequence>MTLKAEPTPTIKTFAYTPLHLEYPARFLPIATTNSLEQRTFVRFTVTALGPICSISQDPFKIGEIIAVCNKCLGAFLARTLIRSFILSKNTVCPMGCGTVLNKAEIILSPLEKLRLQIDLIKDKIKLLEYQLSKRSEELIEILRSSKDDIKILDSIYDEDDSSSDEDAEVKELVLSIRASDTNNAERLTRDKEGEIGSLEGQIRELKTSLTPLLKKEREIVSAKESKQLTEYRHCLTKRVAIVSAFALLIFGSYKLLQNNFFCSLS</sequence>
<name>A0A0F9GF70_9ZZZZ</name>
<gene>
    <name evidence="1" type="ORF">LCGC14_2191970</name>
</gene>
<organism evidence="1">
    <name type="scientific">marine sediment metagenome</name>
    <dbReference type="NCBI Taxonomy" id="412755"/>
    <lineage>
        <taxon>unclassified sequences</taxon>
        <taxon>metagenomes</taxon>
        <taxon>ecological metagenomes</taxon>
    </lineage>
</organism>
<dbReference type="AlphaFoldDB" id="A0A0F9GF70"/>